<evidence type="ECO:0000259" key="9">
    <source>
        <dbReference type="Pfam" id="PF23016"/>
    </source>
</evidence>
<comment type="subcellular location">
    <subcellularLocation>
        <location evidence="6">Cytoplasm</location>
    </subcellularLocation>
</comment>
<dbReference type="PIRSF" id="PIRSF005917">
    <property type="entry name" value="MTase_YraL"/>
    <property type="match status" value="1"/>
</dbReference>
<keyword evidence="5 6" id="KW-0949">S-adenosyl-L-methionine</keyword>
<evidence type="ECO:0000256" key="7">
    <source>
        <dbReference type="SAM" id="MobiDB-lite"/>
    </source>
</evidence>
<dbReference type="EMBL" id="JAEHHL010000009">
    <property type="protein sequence ID" value="MBK0400484.1"/>
    <property type="molecule type" value="Genomic_DNA"/>
</dbReference>
<dbReference type="InterPro" id="IPR014777">
    <property type="entry name" value="4pyrrole_Mease_sub1"/>
</dbReference>
<dbReference type="CDD" id="cd11648">
    <property type="entry name" value="RsmI"/>
    <property type="match status" value="1"/>
</dbReference>
<gene>
    <name evidence="6 10" type="primary">rsmI</name>
    <name evidence="10" type="ORF">H0I76_14885</name>
</gene>
<dbReference type="Proteomes" id="UP000655420">
    <property type="component" value="Unassembled WGS sequence"/>
</dbReference>
<comment type="caution">
    <text evidence="10">The sequence shown here is derived from an EMBL/GenBank/DDBJ whole genome shotgun (WGS) entry which is preliminary data.</text>
</comment>
<dbReference type="AlphaFoldDB" id="A0A8J7M8Y3"/>
<sequence>MQSKRGDPGAKPDRAGRVAPEPRRGAREAASGADADREGLAAGLYLVSTPIGNAADISLRALKVLECADAIAAEDTRQTRKLMEIHGIALRGRPMTPYHDRNGPKARPRIAAWLEEGCAVAYCTDAGSPLIADPGYRLAQLAIENGHPVTTVPGASAVLAALPLSGLPTDRFFFGGFLPTRSGERGRALHEVAGLRATLVYYESPRRLAATLADMALALGASRPAAVARELTKLHEEVRRGTLGELAAAFAEGPAPRGEIVILVGAAGDDAAGADAKDLDAALRAALSELSVKDAAREVAAALGLPRREVYARALELSKARDEER</sequence>
<accession>A0A8J7M8Y3</accession>
<dbReference type="HAMAP" id="MF_01877">
    <property type="entry name" value="16SrRNA_methyltr_I"/>
    <property type="match status" value="1"/>
</dbReference>
<feature type="compositionally biased region" description="Basic and acidic residues" evidence="7">
    <location>
        <begin position="1"/>
        <end position="27"/>
    </location>
</feature>
<comment type="similarity">
    <text evidence="6">Belongs to the methyltransferase superfamily. RsmI family.</text>
</comment>
<dbReference type="Gene3D" id="3.40.1010.10">
    <property type="entry name" value="Cobalt-precorrin-4 Transmethylase, Domain 1"/>
    <property type="match status" value="1"/>
</dbReference>
<comment type="function">
    <text evidence="6">Catalyzes the 2'-O-methylation of the ribose of cytidine 1402 (C1402) in 16S rRNA.</text>
</comment>
<keyword evidence="4 6" id="KW-0808">Transferase</keyword>
<keyword evidence="3 6" id="KW-0489">Methyltransferase</keyword>
<reference evidence="10" key="1">
    <citation type="submission" date="2020-12" db="EMBL/GenBank/DDBJ databases">
        <title>Bacterial taxonomy.</title>
        <authorList>
            <person name="Pan X."/>
        </authorList>
    </citation>
    <scope>NUCLEOTIDE SEQUENCE</scope>
    <source>
        <strain evidence="10">M0105</strain>
    </source>
</reference>
<dbReference type="Pfam" id="PF23016">
    <property type="entry name" value="RsmI_C"/>
    <property type="match status" value="1"/>
</dbReference>
<dbReference type="GO" id="GO:0070677">
    <property type="term" value="F:rRNA (cytosine-2'-O-)-methyltransferase activity"/>
    <property type="evidence" value="ECO:0007669"/>
    <property type="project" value="UniProtKB-UniRule"/>
</dbReference>
<dbReference type="FunFam" id="3.30.950.10:FF:000002">
    <property type="entry name" value="Ribosomal RNA small subunit methyltransferase I"/>
    <property type="match status" value="1"/>
</dbReference>
<keyword evidence="11" id="KW-1185">Reference proteome</keyword>
<name>A0A8J7M8Y3_9RHOB</name>
<dbReference type="NCBIfam" id="TIGR00096">
    <property type="entry name" value="16S rRNA (cytidine(1402)-2'-O)-methyltransferase"/>
    <property type="match status" value="1"/>
</dbReference>
<keyword evidence="2 6" id="KW-0698">rRNA processing</keyword>
<feature type="region of interest" description="Disordered" evidence="7">
    <location>
        <begin position="1"/>
        <end position="34"/>
    </location>
</feature>
<evidence type="ECO:0000256" key="1">
    <source>
        <dbReference type="ARBA" id="ARBA00022490"/>
    </source>
</evidence>
<evidence type="ECO:0000256" key="6">
    <source>
        <dbReference type="HAMAP-Rule" id="MF_01877"/>
    </source>
</evidence>
<dbReference type="InterPro" id="IPR008189">
    <property type="entry name" value="rRNA_ssu_MeTfrase_I"/>
</dbReference>
<dbReference type="EC" id="2.1.1.198" evidence="6"/>
<protein>
    <recommendedName>
        <fullName evidence="6">Ribosomal RNA small subunit methyltransferase I</fullName>
        <ecNumber evidence="6">2.1.1.198</ecNumber>
    </recommendedName>
    <alternativeName>
        <fullName evidence="6">16S rRNA 2'-O-ribose C1402 methyltransferase</fullName>
    </alternativeName>
    <alternativeName>
        <fullName evidence="6">rRNA (cytidine-2'-O-)-methyltransferase RsmI</fullName>
    </alternativeName>
</protein>
<organism evidence="10 11">
    <name type="scientific">Thermohalobaculum xanthum</name>
    <dbReference type="NCBI Taxonomy" id="2753746"/>
    <lineage>
        <taxon>Bacteria</taxon>
        <taxon>Pseudomonadati</taxon>
        <taxon>Pseudomonadota</taxon>
        <taxon>Alphaproteobacteria</taxon>
        <taxon>Rhodobacterales</taxon>
        <taxon>Paracoccaceae</taxon>
        <taxon>Thermohalobaculum</taxon>
    </lineage>
</organism>
<evidence type="ECO:0000313" key="10">
    <source>
        <dbReference type="EMBL" id="MBK0400484.1"/>
    </source>
</evidence>
<dbReference type="InterPro" id="IPR000878">
    <property type="entry name" value="4pyrrol_Mease"/>
</dbReference>
<dbReference type="Gene3D" id="3.30.950.10">
    <property type="entry name" value="Methyltransferase, Cobalt-precorrin-4 Transmethylase, Domain 2"/>
    <property type="match status" value="1"/>
</dbReference>
<dbReference type="Pfam" id="PF00590">
    <property type="entry name" value="TP_methylase"/>
    <property type="match status" value="1"/>
</dbReference>
<dbReference type="InterPro" id="IPR035996">
    <property type="entry name" value="4pyrrol_Methylase_sf"/>
</dbReference>
<evidence type="ECO:0000256" key="5">
    <source>
        <dbReference type="ARBA" id="ARBA00022691"/>
    </source>
</evidence>
<evidence type="ECO:0000313" key="11">
    <source>
        <dbReference type="Proteomes" id="UP000655420"/>
    </source>
</evidence>
<evidence type="ECO:0000256" key="4">
    <source>
        <dbReference type="ARBA" id="ARBA00022679"/>
    </source>
</evidence>
<comment type="catalytic activity">
    <reaction evidence="6">
        <text>cytidine(1402) in 16S rRNA + S-adenosyl-L-methionine = 2'-O-methylcytidine(1402) in 16S rRNA + S-adenosyl-L-homocysteine + H(+)</text>
        <dbReference type="Rhea" id="RHEA:42924"/>
        <dbReference type="Rhea" id="RHEA-COMP:10285"/>
        <dbReference type="Rhea" id="RHEA-COMP:10286"/>
        <dbReference type="ChEBI" id="CHEBI:15378"/>
        <dbReference type="ChEBI" id="CHEBI:57856"/>
        <dbReference type="ChEBI" id="CHEBI:59789"/>
        <dbReference type="ChEBI" id="CHEBI:74495"/>
        <dbReference type="ChEBI" id="CHEBI:82748"/>
        <dbReference type="EC" id="2.1.1.198"/>
    </reaction>
</comment>
<dbReference type="SUPFAM" id="SSF53790">
    <property type="entry name" value="Tetrapyrrole methylase"/>
    <property type="match status" value="1"/>
</dbReference>
<dbReference type="InterPro" id="IPR014776">
    <property type="entry name" value="4pyrrole_Mease_sub2"/>
</dbReference>
<keyword evidence="1 6" id="KW-0963">Cytoplasm</keyword>
<dbReference type="GO" id="GO:0005737">
    <property type="term" value="C:cytoplasm"/>
    <property type="evidence" value="ECO:0007669"/>
    <property type="project" value="UniProtKB-SubCell"/>
</dbReference>
<dbReference type="PANTHER" id="PTHR46111:SF1">
    <property type="entry name" value="RIBOSOMAL RNA SMALL SUBUNIT METHYLTRANSFERASE I"/>
    <property type="match status" value="1"/>
</dbReference>
<dbReference type="PANTHER" id="PTHR46111">
    <property type="entry name" value="RIBOSOMAL RNA SMALL SUBUNIT METHYLTRANSFERASE I"/>
    <property type="match status" value="1"/>
</dbReference>
<evidence type="ECO:0000259" key="8">
    <source>
        <dbReference type="Pfam" id="PF00590"/>
    </source>
</evidence>
<proteinExistence type="inferred from homology"/>
<feature type="domain" description="RsmI HTH" evidence="9">
    <location>
        <begin position="274"/>
        <end position="317"/>
    </location>
</feature>
<evidence type="ECO:0000256" key="3">
    <source>
        <dbReference type="ARBA" id="ARBA00022603"/>
    </source>
</evidence>
<dbReference type="InterPro" id="IPR053910">
    <property type="entry name" value="RsmI_HTH"/>
</dbReference>
<evidence type="ECO:0000256" key="2">
    <source>
        <dbReference type="ARBA" id="ARBA00022552"/>
    </source>
</evidence>
<feature type="domain" description="Tetrapyrrole methylase" evidence="8">
    <location>
        <begin position="44"/>
        <end position="247"/>
    </location>
</feature>
<dbReference type="RefSeq" id="WP_200611345.1">
    <property type="nucleotide sequence ID" value="NZ_JAEHHL010000009.1"/>
</dbReference>